<proteinExistence type="predicted"/>
<dbReference type="InterPro" id="IPR002182">
    <property type="entry name" value="NB-ARC"/>
</dbReference>
<dbReference type="InterPro" id="IPR027417">
    <property type="entry name" value="P-loop_NTPase"/>
</dbReference>
<dbReference type="Gene3D" id="1.25.40.10">
    <property type="entry name" value="Tetratricopeptide repeat domain"/>
    <property type="match status" value="1"/>
</dbReference>
<accession>A0A7Y9J0Z6</accession>
<dbReference type="AlphaFoldDB" id="A0A7Y9J0Z6"/>
<sequence>MLLHGKPGCGKSAIAVHVAKRLVATGRFRSVYVNLGGTTHRPKTVRAVIEEVLTSLGEDVASIPSSDGARQAMYRRVLSAYPTLLLLDDAGKDQNLAALLPGARTPVVITARTKFSHIVELVPRRIDVMTEAEASDLLIHLSGREPGTLLREQVVELATQVGCLPLALVIVSAILRRRTTTSASALARELRDESTRLSKLRTSEDLDLRSALSVSVAALTDAEAEVFRRWGVVNASTLPDAVARRLSPRDAESSRAALDGLFECQLIDALSGDRWGMHDLIRLYALEEGSHEPPAARLALQKEILTAYGVEALGKRRVLVGHRDWAWDSNSLDVEGLPLAAQREVPEDGREETAAPAAPPFPVMRIQSVTVDSRVMEAVEHQRGVLSWFMAEQNTIDLLLALAGELRLIEPLCDVTLSRDSVWSLLGNHQARVQPLEVAAELAKEAGLRERGAVLTYALGNAYRHMGRPVDAMRSLVESEDLLAAQGNRRGTAHAVTQQGHVLRESRNRDEAWRRYEHAADLMAAADPGLGLSEVQSNLSILLKEEGDLDGAEEMAREALRRAETTQNPTLSSLKEYGWIMSNLGAVLGRRGRVLEAQDAHSSSLQAFVLVNNRIGQGHALRNAGVSASRLGDPRRGEELLKLSLHVFSLVGYRDGEVKALFSLAQTSRKQGHPLRAAAYVWRAARRRHPAGRSKNLRRTPTPLRGRVAAPAIGQHPPSSDMRGLDSM</sequence>
<organism evidence="3 4">
    <name type="scientific">Kineococcus aurantiacus</name>
    <dbReference type="NCBI Taxonomy" id="37633"/>
    <lineage>
        <taxon>Bacteria</taxon>
        <taxon>Bacillati</taxon>
        <taxon>Actinomycetota</taxon>
        <taxon>Actinomycetes</taxon>
        <taxon>Kineosporiales</taxon>
        <taxon>Kineosporiaceae</taxon>
        <taxon>Kineococcus</taxon>
    </lineage>
</organism>
<evidence type="ECO:0000256" key="1">
    <source>
        <dbReference type="SAM" id="MobiDB-lite"/>
    </source>
</evidence>
<dbReference type="PANTHER" id="PTHR47691">
    <property type="entry name" value="REGULATOR-RELATED"/>
    <property type="match status" value="1"/>
</dbReference>
<feature type="compositionally biased region" description="Basic residues" evidence="1">
    <location>
        <begin position="689"/>
        <end position="698"/>
    </location>
</feature>
<dbReference type="Proteomes" id="UP000521922">
    <property type="component" value="Unassembled WGS sequence"/>
</dbReference>
<dbReference type="GO" id="GO:0043531">
    <property type="term" value="F:ADP binding"/>
    <property type="evidence" value="ECO:0007669"/>
    <property type="project" value="InterPro"/>
</dbReference>
<gene>
    <name evidence="3" type="ORF">BJ968_002212</name>
</gene>
<reference evidence="3 4" key="1">
    <citation type="submission" date="2020-07" db="EMBL/GenBank/DDBJ databases">
        <title>Sequencing the genomes of 1000 actinobacteria strains.</title>
        <authorList>
            <person name="Klenk H.-P."/>
        </authorList>
    </citation>
    <scope>NUCLEOTIDE SEQUENCE [LARGE SCALE GENOMIC DNA]</scope>
    <source>
        <strain evidence="3 4">DSM 7487</strain>
    </source>
</reference>
<evidence type="ECO:0000313" key="4">
    <source>
        <dbReference type="Proteomes" id="UP000521922"/>
    </source>
</evidence>
<evidence type="ECO:0000313" key="3">
    <source>
        <dbReference type="EMBL" id="NYD22672.1"/>
    </source>
</evidence>
<dbReference type="PANTHER" id="PTHR47691:SF3">
    <property type="entry name" value="HTH-TYPE TRANSCRIPTIONAL REGULATOR RV0890C-RELATED"/>
    <property type="match status" value="1"/>
</dbReference>
<protein>
    <submittedName>
        <fullName evidence="3">Tetratricopeptide (TPR) repeat protein</fullName>
    </submittedName>
</protein>
<evidence type="ECO:0000259" key="2">
    <source>
        <dbReference type="Pfam" id="PF00931"/>
    </source>
</evidence>
<dbReference type="Pfam" id="PF00931">
    <property type="entry name" value="NB-ARC"/>
    <property type="match status" value="1"/>
</dbReference>
<feature type="domain" description="NB-ARC" evidence="2">
    <location>
        <begin position="1"/>
        <end position="114"/>
    </location>
</feature>
<dbReference type="InterPro" id="IPR011990">
    <property type="entry name" value="TPR-like_helical_dom_sf"/>
</dbReference>
<dbReference type="SUPFAM" id="SSF52540">
    <property type="entry name" value="P-loop containing nucleoside triphosphate hydrolases"/>
    <property type="match status" value="1"/>
</dbReference>
<keyword evidence="4" id="KW-1185">Reference proteome</keyword>
<dbReference type="EMBL" id="JACCBB010000001">
    <property type="protein sequence ID" value="NYD22672.1"/>
    <property type="molecule type" value="Genomic_DNA"/>
</dbReference>
<name>A0A7Y9J0Z6_9ACTN</name>
<comment type="caution">
    <text evidence="3">The sequence shown here is derived from an EMBL/GenBank/DDBJ whole genome shotgun (WGS) entry which is preliminary data.</text>
</comment>
<feature type="region of interest" description="Disordered" evidence="1">
    <location>
        <begin position="689"/>
        <end position="728"/>
    </location>
</feature>
<dbReference type="SUPFAM" id="SSF48452">
    <property type="entry name" value="TPR-like"/>
    <property type="match status" value="2"/>
</dbReference>
<dbReference type="Gene3D" id="3.40.50.300">
    <property type="entry name" value="P-loop containing nucleotide triphosphate hydrolases"/>
    <property type="match status" value="1"/>
</dbReference>